<comment type="caution">
    <text evidence="2">The sequence shown here is derived from an EMBL/GenBank/DDBJ whole genome shotgun (WGS) entry which is preliminary data.</text>
</comment>
<dbReference type="InterPro" id="IPR053185">
    <property type="entry name" value="SET_domain_protein"/>
</dbReference>
<evidence type="ECO:0000313" key="2">
    <source>
        <dbReference type="EMBL" id="KKN38259.1"/>
    </source>
</evidence>
<dbReference type="PANTHER" id="PTHR47332">
    <property type="entry name" value="SET DOMAIN-CONTAINING PROTEIN 5"/>
    <property type="match status" value="1"/>
</dbReference>
<dbReference type="PIRSF" id="PIRSF022536">
    <property type="entry name" value="A612L_SET"/>
    <property type="match status" value="1"/>
</dbReference>
<protein>
    <recommendedName>
        <fullName evidence="1">SET domain-containing protein</fullName>
    </recommendedName>
</protein>
<feature type="domain" description="SET" evidence="1">
    <location>
        <begin position="3"/>
        <end position="117"/>
    </location>
</feature>
<organism evidence="2">
    <name type="scientific">marine sediment metagenome</name>
    <dbReference type="NCBI Taxonomy" id="412755"/>
    <lineage>
        <taxon>unclassified sequences</taxon>
        <taxon>metagenomes</taxon>
        <taxon>ecological metagenomes</taxon>
    </lineage>
</organism>
<proteinExistence type="predicted"/>
<dbReference type="Pfam" id="PF00856">
    <property type="entry name" value="SET"/>
    <property type="match status" value="1"/>
</dbReference>
<dbReference type="GO" id="GO:0062122">
    <property type="term" value="F:histone H3K37 methyltransferase activity"/>
    <property type="evidence" value="ECO:0007669"/>
    <property type="project" value="InterPro"/>
</dbReference>
<dbReference type="SUPFAM" id="SSF82199">
    <property type="entry name" value="SET domain"/>
    <property type="match status" value="1"/>
</dbReference>
<dbReference type="AlphaFoldDB" id="A0A0F9Q733"/>
<evidence type="ECO:0000259" key="1">
    <source>
        <dbReference type="PROSITE" id="PS50280"/>
    </source>
</evidence>
<dbReference type="PANTHER" id="PTHR47332:SF4">
    <property type="entry name" value="SET DOMAIN-CONTAINING PROTEIN 5"/>
    <property type="match status" value="1"/>
</dbReference>
<dbReference type="InterPro" id="IPR001214">
    <property type="entry name" value="SET_dom"/>
</dbReference>
<dbReference type="InterPro" id="IPR009207">
    <property type="entry name" value="SET7_MeTrfase"/>
</dbReference>
<dbReference type="PROSITE" id="PS50280">
    <property type="entry name" value="SET"/>
    <property type="match status" value="1"/>
</dbReference>
<accession>A0A0F9Q733</accession>
<dbReference type="Gene3D" id="2.170.270.10">
    <property type="entry name" value="SET domain"/>
    <property type="match status" value="1"/>
</dbReference>
<dbReference type="SMART" id="SM00317">
    <property type="entry name" value="SET"/>
    <property type="match status" value="1"/>
</dbReference>
<gene>
    <name evidence="2" type="ORF">LCGC14_0755290</name>
</gene>
<reference evidence="2" key="1">
    <citation type="journal article" date="2015" name="Nature">
        <title>Complex archaea that bridge the gap between prokaryotes and eukaryotes.</title>
        <authorList>
            <person name="Spang A."/>
            <person name="Saw J.H."/>
            <person name="Jorgensen S.L."/>
            <person name="Zaremba-Niedzwiedzka K."/>
            <person name="Martijn J."/>
            <person name="Lind A.E."/>
            <person name="van Eijk R."/>
            <person name="Schleper C."/>
            <person name="Guy L."/>
            <person name="Ettema T.J."/>
        </authorList>
    </citation>
    <scope>NUCLEOTIDE SEQUENCE</scope>
</reference>
<sequence>MMSLIEVKYISQKKGKGVFATRDIQKNALVDIAHVVPILNKEYKKIKRTVLYNYIYIWEDPKYFPEYKYAITLSISQFINHSYKPNIEYRNDYDNCVIKYHALHDIPKGEELTTNYNGVVLCKDSVWFKVE</sequence>
<dbReference type="EMBL" id="LAZR01001842">
    <property type="protein sequence ID" value="KKN38259.1"/>
    <property type="molecule type" value="Genomic_DNA"/>
</dbReference>
<name>A0A0F9Q733_9ZZZZ</name>
<dbReference type="InterPro" id="IPR046341">
    <property type="entry name" value="SET_dom_sf"/>
</dbReference>